<evidence type="ECO:0000256" key="1">
    <source>
        <dbReference type="PROSITE-ProRule" id="PRU00723"/>
    </source>
</evidence>
<feature type="zinc finger region" description="C3H1-type" evidence="1">
    <location>
        <begin position="479"/>
        <end position="506"/>
    </location>
</feature>
<feature type="region of interest" description="Disordered" evidence="2">
    <location>
        <begin position="1"/>
        <end position="73"/>
    </location>
</feature>
<feature type="compositionally biased region" description="Polar residues" evidence="2">
    <location>
        <begin position="136"/>
        <end position="156"/>
    </location>
</feature>
<dbReference type="OrthoDB" id="273070at2759"/>
<dbReference type="GeneID" id="28966759"/>
<dbReference type="GO" id="GO:0008270">
    <property type="term" value="F:zinc ion binding"/>
    <property type="evidence" value="ECO:0007669"/>
    <property type="project" value="UniProtKB-KW"/>
</dbReference>
<feature type="compositionally biased region" description="Basic and acidic residues" evidence="2">
    <location>
        <begin position="264"/>
        <end position="273"/>
    </location>
</feature>
<evidence type="ECO:0000313" key="4">
    <source>
        <dbReference type="EMBL" id="OBR87037.1"/>
    </source>
</evidence>
<dbReference type="PANTHER" id="PTHR13309:SF0">
    <property type="entry name" value="FMR1-INTERACTING PROTEIN NUFIP1"/>
    <property type="match status" value="1"/>
</dbReference>
<dbReference type="AlphaFoldDB" id="A0A1A6AAE7"/>
<dbReference type="InterPro" id="IPR000571">
    <property type="entry name" value="Znf_CCCH"/>
</dbReference>
<organism evidence="4">
    <name type="scientific">Kwoniella dejecticola CBS 10117</name>
    <dbReference type="NCBI Taxonomy" id="1296121"/>
    <lineage>
        <taxon>Eukaryota</taxon>
        <taxon>Fungi</taxon>
        <taxon>Dikarya</taxon>
        <taxon>Basidiomycota</taxon>
        <taxon>Agaricomycotina</taxon>
        <taxon>Tremellomycetes</taxon>
        <taxon>Tremellales</taxon>
        <taxon>Cryptococcaceae</taxon>
        <taxon>Kwoniella</taxon>
    </lineage>
</organism>
<feature type="compositionally biased region" description="Low complexity" evidence="2">
    <location>
        <begin position="403"/>
        <end position="432"/>
    </location>
</feature>
<protein>
    <recommendedName>
        <fullName evidence="3">C3H1-type domain-containing protein</fullName>
    </recommendedName>
</protein>
<feature type="compositionally biased region" description="Basic and acidic residues" evidence="2">
    <location>
        <begin position="453"/>
        <end position="475"/>
    </location>
</feature>
<keyword evidence="1" id="KW-0863">Zinc-finger</keyword>
<feature type="compositionally biased region" description="Basic and acidic residues" evidence="2">
    <location>
        <begin position="501"/>
        <end position="510"/>
    </location>
</feature>
<dbReference type="STRING" id="1296121.A0A1A6AAE7"/>
<feature type="compositionally biased region" description="Polar residues" evidence="2">
    <location>
        <begin position="369"/>
        <end position="378"/>
    </location>
</feature>
<feature type="compositionally biased region" description="Low complexity" evidence="2">
    <location>
        <begin position="519"/>
        <end position="531"/>
    </location>
</feature>
<feature type="region of interest" description="Disordered" evidence="2">
    <location>
        <begin position="574"/>
        <end position="599"/>
    </location>
</feature>
<dbReference type="VEuPathDB" id="FungiDB:I303_03060"/>
<keyword evidence="1" id="KW-0862">Zinc</keyword>
<gene>
    <name evidence="4" type="ORF">I303_03060</name>
    <name evidence="5" type="ORF">I303_103040</name>
</gene>
<keyword evidence="1" id="KW-0479">Metal-binding</keyword>
<dbReference type="GO" id="GO:0005634">
    <property type="term" value="C:nucleus"/>
    <property type="evidence" value="ECO:0007669"/>
    <property type="project" value="TreeGrafter"/>
</dbReference>
<dbReference type="GO" id="GO:0003723">
    <property type="term" value="F:RNA binding"/>
    <property type="evidence" value="ECO:0007669"/>
    <property type="project" value="InterPro"/>
</dbReference>
<dbReference type="PANTHER" id="PTHR13309">
    <property type="entry name" value="NUCLEAR FRAGILE X MENTAL RETARDATION PROTEIN INTERACTING PROTEIN 1"/>
    <property type="match status" value="1"/>
</dbReference>
<feature type="compositionally biased region" description="Basic and acidic residues" evidence="2">
    <location>
        <begin position="300"/>
        <end position="320"/>
    </location>
</feature>
<accession>A0A1A6AAE7</accession>
<feature type="compositionally biased region" description="Basic and acidic residues" evidence="2">
    <location>
        <begin position="381"/>
        <end position="393"/>
    </location>
</feature>
<feature type="compositionally biased region" description="Basic and acidic residues" evidence="2">
    <location>
        <begin position="329"/>
        <end position="342"/>
    </location>
</feature>
<dbReference type="RefSeq" id="XP_018264879.1">
    <property type="nucleotide sequence ID" value="XM_018406385.1"/>
</dbReference>
<reference evidence="5" key="3">
    <citation type="submission" date="2024-02" db="EMBL/GenBank/DDBJ databases">
        <title>Comparative genomics of Cryptococcus and Kwoniella reveals pathogenesis evolution and contrasting modes of karyotype evolution via chromosome fusion or intercentromeric recombination.</title>
        <authorList>
            <person name="Coelho M.A."/>
            <person name="David-Palma M."/>
            <person name="Shea T."/>
            <person name="Bowers K."/>
            <person name="McGinley-Smith S."/>
            <person name="Mohammad A.W."/>
            <person name="Gnirke A."/>
            <person name="Yurkov A.M."/>
            <person name="Nowrousian M."/>
            <person name="Sun S."/>
            <person name="Cuomo C.A."/>
            <person name="Heitman J."/>
        </authorList>
    </citation>
    <scope>NUCLEOTIDE SEQUENCE</scope>
    <source>
        <strain evidence="5">CBS 10117</strain>
    </source>
</reference>
<evidence type="ECO:0000256" key="2">
    <source>
        <dbReference type="SAM" id="MobiDB-lite"/>
    </source>
</evidence>
<dbReference type="InterPro" id="IPR039136">
    <property type="entry name" value="NUFIP1-like"/>
</dbReference>
<feature type="compositionally biased region" description="Polar residues" evidence="2">
    <location>
        <begin position="12"/>
        <end position="25"/>
    </location>
</feature>
<dbReference type="PROSITE" id="PS50103">
    <property type="entry name" value="ZF_C3H1"/>
    <property type="match status" value="1"/>
</dbReference>
<feature type="domain" description="C3H1-type" evidence="3">
    <location>
        <begin position="479"/>
        <end position="506"/>
    </location>
</feature>
<dbReference type="Gene3D" id="4.10.1000.10">
    <property type="entry name" value="Zinc finger, CCCH-type"/>
    <property type="match status" value="1"/>
</dbReference>
<reference evidence="4" key="1">
    <citation type="submission" date="2013-07" db="EMBL/GenBank/DDBJ databases">
        <title>The Genome Sequence of Cryptococcus dejecticola CBS10117.</title>
        <authorList>
            <consortium name="The Broad Institute Genome Sequencing Platform"/>
            <person name="Cuomo C."/>
            <person name="Litvintseva A."/>
            <person name="Chen Y."/>
            <person name="Heitman J."/>
            <person name="Sun S."/>
            <person name="Springer D."/>
            <person name="Dromer F."/>
            <person name="Young S.K."/>
            <person name="Zeng Q."/>
            <person name="Gargeya S."/>
            <person name="Fitzgerald M."/>
            <person name="Abouelleil A."/>
            <person name="Alvarado L."/>
            <person name="Berlin A.M."/>
            <person name="Chapman S.B."/>
            <person name="Dewar J."/>
            <person name="Goldberg J."/>
            <person name="Griggs A."/>
            <person name="Gujja S."/>
            <person name="Hansen M."/>
            <person name="Howarth C."/>
            <person name="Imamovic A."/>
            <person name="Larimer J."/>
            <person name="McCowan C."/>
            <person name="Murphy C."/>
            <person name="Pearson M."/>
            <person name="Priest M."/>
            <person name="Roberts A."/>
            <person name="Saif S."/>
            <person name="Shea T."/>
            <person name="Sykes S."/>
            <person name="Wortman J."/>
            <person name="Nusbaum C."/>
            <person name="Birren B."/>
        </authorList>
    </citation>
    <scope>NUCLEOTIDE SEQUENCE [LARGE SCALE GENOMIC DNA]</scope>
    <source>
        <strain evidence="4">CBS 10117</strain>
    </source>
</reference>
<keyword evidence="6" id="KW-1185">Reference proteome</keyword>
<feature type="region of interest" description="Disordered" evidence="2">
    <location>
        <begin position="262"/>
        <end position="534"/>
    </location>
</feature>
<dbReference type="SMART" id="SM00356">
    <property type="entry name" value="ZnF_C3H1"/>
    <property type="match status" value="1"/>
</dbReference>
<evidence type="ECO:0000313" key="6">
    <source>
        <dbReference type="Proteomes" id="UP000078595"/>
    </source>
</evidence>
<proteinExistence type="predicted"/>
<dbReference type="KEGG" id="kdj:28966759"/>
<feature type="region of interest" description="Disordered" evidence="2">
    <location>
        <begin position="91"/>
        <end position="174"/>
    </location>
</feature>
<evidence type="ECO:0000259" key="3">
    <source>
        <dbReference type="PROSITE" id="PS50103"/>
    </source>
</evidence>
<reference evidence="5" key="2">
    <citation type="submission" date="2013-07" db="EMBL/GenBank/DDBJ databases">
        <authorList>
            <consortium name="The Broad Institute Genome Sequencing Platform"/>
            <person name="Cuomo C."/>
            <person name="Litvintseva A."/>
            <person name="Chen Y."/>
            <person name="Heitman J."/>
            <person name="Sun S."/>
            <person name="Springer D."/>
            <person name="Dromer F."/>
            <person name="Young S.K."/>
            <person name="Zeng Q."/>
            <person name="Gargeya S."/>
            <person name="Fitzgerald M."/>
            <person name="Abouelleil A."/>
            <person name="Alvarado L."/>
            <person name="Berlin A.M."/>
            <person name="Chapman S.B."/>
            <person name="Dewar J."/>
            <person name="Goldberg J."/>
            <person name="Griggs A."/>
            <person name="Gujja S."/>
            <person name="Hansen M."/>
            <person name="Howarth C."/>
            <person name="Imamovic A."/>
            <person name="Larimer J."/>
            <person name="McCowan C."/>
            <person name="Murphy C."/>
            <person name="Pearson M."/>
            <person name="Priest M."/>
            <person name="Roberts A."/>
            <person name="Saif S."/>
            <person name="Shea T."/>
            <person name="Sykes S."/>
            <person name="Wortman J."/>
            <person name="Nusbaum C."/>
            <person name="Birren B."/>
        </authorList>
    </citation>
    <scope>NUCLEOTIDE SEQUENCE</scope>
    <source>
        <strain evidence="5">CBS 10117</strain>
    </source>
</reference>
<dbReference type="EMBL" id="CP144532">
    <property type="protein sequence ID" value="WWC60467.1"/>
    <property type="molecule type" value="Genomic_DNA"/>
</dbReference>
<dbReference type="Proteomes" id="UP000078595">
    <property type="component" value="Chromosome 3"/>
</dbReference>
<sequence length="599" mass="66135">MNNRHGLPARPNFSTPAQAQAGPSSQPRAGPAQPRPPQRGGNQPKGNHQQPAHNLPHAPYPPNLLQQASGGYPYAQHQYAPQFGMGYQPNLSGGYPSFQPQQMYQPSPLPFQNHMFGQTQPFFPPSQPQPHLANSAGYSYSSTYTQSHMSNHSQPPNKRHRPNPQTPSGVTPDMGTVASGMWRNCSQPGCKFVGPSDKVQTHEEDRHLIFVNGKMAERSEEEERFARRKGPLPPIQGTNITLNTPEEIEKWIAERKAKWPSKQRIKEKEDERAAAIARGEIPTRGRHKGKKMDAASLAEEWGKEHIQPDHPRDNRGERGRGRGRGRGLGADRGRGQGRERGRGRGRGGALITQRNEWEWEIEDIDQDQGWTRLSTLPSVSPEKKPVDLVKPTKDALIALEGYDTPTSSSSSSSSSGSGSESDSGSESSSESVSDSDTDSESDSDTSSEIDTSPLKEGKETYLPPKSDKKAEENDRQPQQQQQQVCTFARQGTCRFGNKCKNSHEGQEDKSQPTTKPMINPALRRPAPNRPNHFARPSMLGSLLANPIQNTISQISQTIRFLVANDMLDGVELKPGDAQKEEEEKNKVKDITQHVDPAGP</sequence>
<name>A0A1A6AAE7_9TREE</name>
<evidence type="ECO:0000313" key="5">
    <source>
        <dbReference type="EMBL" id="WWC60467.1"/>
    </source>
</evidence>
<feature type="compositionally biased region" description="Basic and acidic residues" evidence="2">
    <location>
        <begin position="574"/>
        <end position="592"/>
    </location>
</feature>
<dbReference type="InterPro" id="IPR019496">
    <property type="entry name" value="NUFIP1_cons_dom"/>
</dbReference>
<dbReference type="EMBL" id="KI894029">
    <property type="protein sequence ID" value="OBR87037.1"/>
    <property type="molecule type" value="Genomic_DNA"/>
</dbReference>
<dbReference type="GO" id="GO:0000492">
    <property type="term" value="P:box C/D snoRNP assembly"/>
    <property type="evidence" value="ECO:0007669"/>
    <property type="project" value="TreeGrafter"/>
</dbReference>
<dbReference type="Pfam" id="PF10453">
    <property type="entry name" value="NUFIP1"/>
    <property type="match status" value="1"/>
</dbReference>
<feature type="compositionally biased region" description="Acidic residues" evidence="2">
    <location>
        <begin position="433"/>
        <end position="447"/>
    </location>
</feature>